<evidence type="ECO:0000313" key="5">
    <source>
        <dbReference type="Proteomes" id="UP000199400"/>
    </source>
</evidence>
<dbReference type="SUPFAM" id="SSF51735">
    <property type="entry name" value="NAD(P)-binding Rossmann-fold domains"/>
    <property type="match status" value="1"/>
</dbReference>
<dbReference type="PRINTS" id="PR00080">
    <property type="entry name" value="SDRFAMILY"/>
</dbReference>
<keyword evidence="5" id="KW-1185">Reference proteome</keyword>
<dbReference type="PANTHER" id="PTHR44196:SF1">
    <property type="entry name" value="DEHYDROGENASE_REDUCTASE SDR FAMILY MEMBER 7B"/>
    <property type="match status" value="1"/>
</dbReference>
<dbReference type="Gene3D" id="3.40.50.720">
    <property type="entry name" value="NAD(P)-binding Rossmann-like Domain"/>
    <property type="match status" value="1"/>
</dbReference>
<protein>
    <submittedName>
        <fullName evidence="4">NADP-dependent 3-hydroxy acid dehydrogenase YdfG</fullName>
    </submittedName>
</protein>
<dbReference type="Proteomes" id="UP000199400">
    <property type="component" value="Unassembled WGS sequence"/>
</dbReference>
<evidence type="ECO:0000313" key="4">
    <source>
        <dbReference type="EMBL" id="SFD67758.1"/>
    </source>
</evidence>
<comment type="similarity">
    <text evidence="1 3">Belongs to the short-chain dehydrogenases/reductases (SDR) family.</text>
</comment>
<evidence type="ECO:0000256" key="3">
    <source>
        <dbReference type="RuleBase" id="RU000363"/>
    </source>
</evidence>
<dbReference type="InterPro" id="IPR002347">
    <property type="entry name" value="SDR_fam"/>
</dbReference>
<dbReference type="AlphaFoldDB" id="A0A1I1UDS8"/>
<name>A0A1I1UDS8_9BACT</name>
<dbReference type="EMBL" id="FOMX01000003">
    <property type="protein sequence ID" value="SFD67758.1"/>
    <property type="molecule type" value="Genomic_DNA"/>
</dbReference>
<gene>
    <name evidence="4" type="ORF">SAMN02745121_01096</name>
</gene>
<dbReference type="STRING" id="54.SAMN02745121_01096"/>
<organism evidence="4 5">
    <name type="scientific">Nannocystis exedens</name>
    <dbReference type="NCBI Taxonomy" id="54"/>
    <lineage>
        <taxon>Bacteria</taxon>
        <taxon>Pseudomonadati</taxon>
        <taxon>Myxococcota</taxon>
        <taxon>Polyangia</taxon>
        <taxon>Nannocystales</taxon>
        <taxon>Nannocystaceae</taxon>
        <taxon>Nannocystis</taxon>
    </lineage>
</organism>
<dbReference type="PANTHER" id="PTHR44196">
    <property type="entry name" value="DEHYDROGENASE/REDUCTASE SDR FAMILY MEMBER 7B"/>
    <property type="match status" value="1"/>
</dbReference>
<dbReference type="Pfam" id="PF00106">
    <property type="entry name" value="adh_short"/>
    <property type="match status" value="1"/>
</dbReference>
<keyword evidence="2" id="KW-0560">Oxidoreductase</keyword>
<accession>A0A1I1UDS8</accession>
<evidence type="ECO:0000256" key="2">
    <source>
        <dbReference type="ARBA" id="ARBA00023002"/>
    </source>
</evidence>
<dbReference type="GO" id="GO:0016020">
    <property type="term" value="C:membrane"/>
    <property type="evidence" value="ECO:0007669"/>
    <property type="project" value="TreeGrafter"/>
</dbReference>
<reference evidence="5" key="1">
    <citation type="submission" date="2016-10" db="EMBL/GenBank/DDBJ databases">
        <authorList>
            <person name="Varghese N."/>
            <person name="Submissions S."/>
        </authorList>
    </citation>
    <scope>NUCLEOTIDE SEQUENCE [LARGE SCALE GENOMIC DNA]</scope>
    <source>
        <strain evidence="5">ATCC 25963</strain>
    </source>
</reference>
<evidence type="ECO:0000256" key="1">
    <source>
        <dbReference type="ARBA" id="ARBA00006484"/>
    </source>
</evidence>
<dbReference type="PRINTS" id="PR00081">
    <property type="entry name" value="GDHRDH"/>
</dbReference>
<dbReference type="InterPro" id="IPR036291">
    <property type="entry name" value="NAD(P)-bd_dom_sf"/>
</dbReference>
<sequence>MPGMKDKVIVITGASMGIGEALANVCHARGATIVLAARNGEALAAVAGRLGERALAVPTDVSRREDNERLVQQTLARFGRLDVFVANAGRGISCLPSQLTDADVDDMIATNFKSVLYAVQAVLPHFKERQRGQIVAVSSMLGRIPFTPIRSAYSAAKAAVNSLMASVRIELRPQFPEIHATTVLPGVVATGFGHNARHGGLDSRQLPGAQPVEEVAEVIAAAIEKPRAEVFTRPEMQAFQAKFYAAEDIATIEATLGGPPPSRT</sequence>
<proteinExistence type="inferred from homology"/>
<dbReference type="GO" id="GO:0016491">
    <property type="term" value="F:oxidoreductase activity"/>
    <property type="evidence" value="ECO:0007669"/>
    <property type="project" value="UniProtKB-KW"/>
</dbReference>